<dbReference type="EMBL" id="LYXE01000015">
    <property type="protein sequence ID" value="PDW01121.1"/>
    <property type="molecule type" value="Genomic_DNA"/>
</dbReference>
<dbReference type="PANTHER" id="PTHR45947:SF3">
    <property type="entry name" value="SULFOQUINOVOSYL TRANSFERASE SQD2"/>
    <property type="match status" value="1"/>
</dbReference>
<evidence type="ECO:0000259" key="2">
    <source>
        <dbReference type="Pfam" id="PF13439"/>
    </source>
</evidence>
<reference evidence="3 4" key="1">
    <citation type="submission" date="2016-05" db="EMBL/GenBank/DDBJ databases">
        <authorList>
            <person name="Lavstsen T."/>
            <person name="Jespersen J.S."/>
        </authorList>
    </citation>
    <scope>NUCLEOTIDE SEQUENCE [LARGE SCALE GENOMIC DNA]</scope>
    <source>
        <strain evidence="3 4">B7-9</strain>
    </source>
</reference>
<gene>
    <name evidence="3" type="ORF">A9Q02_07740</name>
</gene>
<comment type="caution">
    <text evidence="3">The sequence shown here is derived from an EMBL/GenBank/DDBJ whole genome shotgun (WGS) entry which is preliminary data.</text>
</comment>
<dbReference type="Gene3D" id="3.40.50.2000">
    <property type="entry name" value="Glycogen Phosphorylase B"/>
    <property type="match status" value="2"/>
</dbReference>
<dbReference type="Pfam" id="PF00534">
    <property type="entry name" value="Glycos_transf_1"/>
    <property type="match status" value="1"/>
</dbReference>
<evidence type="ECO:0000313" key="3">
    <source>
        <dbReference type="EMBL" id="PDW01121.1"/>
    </source>
</evidence>
<accession>A0A2H3KRF4</accession>
<evidence type="ECO:0000259" key="1">
    <source>
        <dbReference type="Pfam" id="PF00534"/>
    </source>
</evidence>
<evidence type="ECO:0000313" key="4">
    <source>
        <dbReference type="Proteomes" id="UP000220922"/>
    </source>
</evidence>
<dbReference type="AlphaFoldDB" id="A0A2H3KRF4"/>
<dbReference type="SUPFAM" id="SSF53756">
    <property type="entry name" value="UDP-Glycosyltransferase/glycogen phosphorylase"/>
    <property type="match status" value="1"/>
</dbReference>
<dbReference type="Proteomes" id="UP000220922">
    <property type="component" value="Unassembled WGS sequence"/>
</dbReference>
<feature type="domain" description="Glycosyltransferase subfamily 4-like N-terminal" evidence="2">
    <location>
        <begin position="16"/>
        <end position="224"/>
    </location>
</feature>
<keyword evidence="4" id="KW-1185">Reference proteome</keyword>
<dbReference type="CDD" id="cd03801">
    <property type="entry name" value="GT4_PimA-like"/>
    <property type="match status" value="1"/>
</dbReference>
<dbReference type="PANTHER" id="PTHR45947">
    <property type="entry name" value="SULFOQUINOVOSYL TRANSFERASE SQD2"/>
    <property type="match status" value="1"/>
</dbReference>
<dbReference type="InterPro" id="IPR028098">
    <property type="entry name" value="Glyco_trans_4-like_N"/>
</dbReference>
<dbReference type="Pfam" id="PF13439">
    <property type="entry name" value="Glyco_transf_4"/>
    <property type="match status" value="1"/>
</dbReference>
<sequence length="421" mass="45667">MRILLPTDVFPPDGRGGAAWSSHALARALLSRGHEVTALVPIRGQRGVVHADALGVPAVRVGYAAPSLPVVQNYFRHERFWPVLAEAIVAEARRGPLPQVLHAQHVQTTPAAVLAGEQLGVPVVVTVRDHWPWHYFATGLHGDQVPYGRPGWPGLATELPTRLGPLRGILALAGLPYMLAHQRRRAQYLARADAVIAVSSYIAKRLAGMVQPERLHVLPNMLDMAANATIATAPPATKWEGDLLLFVGKLEANKGAGLLPAIFRELRAPGMPNVPPFTLVIAGDGALRDRLTAELGTLGIQVQMLNWASHDEVLRLMKQSTLLLFPSTWGEPLSRVLLEASGMGTPILAMPTGGTQDIIHDGITGAVAATPRIFAQRMAELLLDPVARNRLGEGARAFARTHFAYEAVLPRYEHLYHTVYH</sequence>
<keyword evidence="3" id="KW-0808">Transferase</keyword>
<organism evidence="3 4">
    <name type="scientific">Candidatus Chloroploca asiatica</name>
    <dbReference type="NCBI Taxonomy" id="1506545"/>
    <lineage>
        <taxon>Bacteria</taxon>
        <taxon>Bacillati</taxon>
        <taxon>Chloroflexota</taxon>
        <taxon>Chloroflexia</taxon>
        <taxon>Chloroflexales</taxon>
        <taxon>Chloroflexineae</taxon>
        <taxon>Oscillochloridaceae</taxon>
        <taxon>Candidatus Chloroploca</taxon>
    </lineage>
</organism>
<proteinExistence type="predicted"/>
<dbReference type="OrthoDB" id="139410at2"/>
<dbReference type="InterPro" id="IPR050194">
    <property type="entry name" value="Glycosyltransferase_grp1"/>
</dbReference>
<dbReference type="GO" id="GO:0016757">
    <property type="term" value="F:glycosyltransferase activity"/>
    <property type="evidence" value="ECO:0007669"/>
    <property type="project" value="InterPro"/>
</dbReference>
<name>A0A2H3KRF4_9CHLR</name>
<dbReference type="InterPro" id="IPR001296">
    <property type="entry name" value="Glyco_trans_1"/>
</dbReference>
<dbReference type="RefSeq" id="WP_097650608.1">
    <property type="nucleotide sequence ID" value="NZ_LYXE01000015.1"/>
</dbReference>
<protein>
    <submittedName>
        <fullName evidence="3">Glycosyl transferase family 1</fullName>
    </submittedName>
</protein>
<feature type="domain" description="Glycosyl transferase family 1" evidence="1">
    <location>
        <begin position="242"/>
        <end position="397"/>
    </location>
</feature>